<protein>
    <recommendedName>
        <fullName evidence="3">LPXTG cell wall anchor domain-containing protein</fullName>
    </recommendedName>
</protein>
<comment type="caution">
    <text evidence="1">The sequence shown here is derived from an EMBL/GenBank/DDBJ whole genome shotgun (WGS) entry which is preliminary data.</text>
</comment>
<dbReference type="AlphaFoldDB" id="A0AAW4VXA5"/>
<dbReference type="EMBL" id="JAJDKZ010000167">
    <property type="protein sequence ID" value="MCB8611578.1"/>
    <property type="molecule type" value="Genomic_DNA"/>
</dbReference>
<sequence>MATLGLLSLAGLAIVTLRKKF</sequence>
<name>A0AAW4VXA5_9FIRM</name>
<evidence type="ECO:0000313" key="2">
    <source>
        <dbReference type="Proteomes" id="UP001198439"/>
    </source>
</evidence>
<reference evidence="1" key="1">
    <citation type="submission" date="2021-10" db="EMBL/GenBank/DDBJ databases">
        <title>Collection of gut derived symbiotic bacterial strains cultured from healthy donors.</title>
        <authorList>
            <person name="Lin H."/>
            <person name="Littmann E."/>
            <person name="Kohout C."/>
            <person name="Pamer E.G."/>
        </authorList>
    </citation>
    <scope>NUCLEOTIDE SEQUENCE</scope>
    <source>
        <strain evidence="1">DFI.4.48</strain>
    </source>
</reference>
<gene>
    <name evidence="1" type="ORF">LJD69_13375</name>
</gene>
<accession>A0AAW4VXA5</accession>
<dbReference type="Proteomes" id="UP001198439">
    <property type="component" value="Unassembled WGS sequence"/>
</dbReference>
<organism evidence="1 2">
    <name type="scientific">Faecalibacillus faecis</name>
    <dbReference type="NCBI Taxonomy" id="1982628"/>
    <lineage>
        <taxon>Bacteria</taxon>
        <taxon>Bacillati</taxon>
        <taxon>Bacillota</taxon>
        <taxon>Erysipelotrichia</taxon>
        <taxon>Erysipelotrichales</taxon>
        <taxon>Coprobacillaceae</taxon>
        <taxon>Faecalibacillus</taxon>
    </lineage>
</organism>
<evidence type="ECO:0000313" key="1">
    <source>
        <dbReference type="EMBL" id="MCB8611578.1"/>
    </source>
</evidence>
<proteinExistence type="predicted"/>
<evidence type="ECO:0008006" key="3">
    <source>
        <dbReference type="Google" id="ProtNLM"/>
    </source>
</evidence>